<organism evidence="1 2">
    <name type="scientific">Fistulifera solaris</name>
    <name type="common">Oleaginous diatom</name>
    <dbReference type="NCBI Taxonomy" id="1519565"/>
    <lineage>
        <taxon>Eukaryota</taxon>
        <taxon>Sar</taxon>
        <taxon>Stramenopiles</taxon>
        <taxon>Ochrophyta</taxon>
        <taxon>Bacillariophyta</taxon>
        <taxon>Bacillariophyceae</taxon>
        <taxon>Bacillariophycidae</taxon>
        <taxon>Naviculales</taxon>
        <taxon>Naviculaceae</taxon>
        <taxon>Fistulifera</taxon>
    </lineage>
</organism>
<gene>
    <name evidence="1" type="ORF">FisN_20Hu009</name>
</gene>
<comment type="caution">
    <text evidence="1">The sequence shown here is derived from an EMBL/GenBank/DDBJ whole genome shotgun (WGS) entry which is preliminary data.</text>
</comment>
<dbReference type="InParanoid" id="A0A1Z5KC13"/>
<proteinExistence type="predicted"/>
<evidence type="ECO:0000313" key="1">
    <source>
        <dbReference type="EMBL" id="GAX23809.1"/>
    </source>
</evidence>
<accession>A0A1Z5KC13</accession>
<dbReference type="AlphaFoldDB" id="A0A1Z5KC13"/>
<name>A0A1Z5KC13_FISSO</name>
<evidence type="ECO:0000313" key="2">
    <source>
        <dbReference type="Proteomes" id="UP000198406"/>
    </source>
</evidence>
<reference evidence="1 2" key="1">
    <citation type="journal article" date="2015" name="Plant Cell">
        <title>Oil accumulation by the oleaginous diatom Fistulifera solaris as revealed by the genome and transcriptome.</title>
        <authorList>
            <person name="Tanaka T."/>
            <person name="Maeda Y."/>
            <person name="Veluchamy A."/>
            <person name="Tanaka M."/>
            <person name="Abida H."/>
            <person name="Marechal E."/>
            <person name="Bowler C."/>
            <person name="Muto M."/>
            <person name="Sunaga Y."/>
            <person name="Tanaka M."/>
            <person name="Yoshino T."/>
            <person name="Taniguchi T."/>
            <person name="Fukuda Y."/>
            <person name="Nemoto M."/>
            <person name="Matsumoto M."/>
            <person name="Wong P.S."/>
            <person name="Aburatani S."/>
            <person name="Fujibuchi W."/>
        </authorList>
    </citation>
    <scope>NUCLEOTIDE SEQUENCE [LARGE SCALE GENOMIC DNA]</scope>
    <source>
        <strain evidence="1 2">JPCC DA0580</strain>
    </source>
</reference>
<keyword evidence="2" id="KW-1185">Reference proteome</keyword>
<dbReference type="EMBL" id="BDSP01000204">
    <property type="protein sequence ID" value="GAX23809.1"/>
    <property type="molecule type" value="Genomic_DNA"/>
</dbReference>
<protein>
    <submittedName>
        <fullName evidence="1">Uncharacterized protein</fullName>
    </submittedName>
</protein>
<dbReference type="Proteomes" id="UP000198406">
    <property type="component" value="Unassembled WGS sequence"/>
</dbReference>
<sequence>MKGKALKGFTASDVNNKHQGLAHIWGLLLSFLDNNSPELLLPAYNADEICKFTRSFFSQVDKTRYTFFVEEENIPKEDQRNPLKGSYPYGRTGKTANDPLHAYLCFGLSRRGTLNARLITPGHLTPREGLPSYDGEKKLKRGPSGKYRHIASYSLEELLDLIWDGSLYVPTKGSHEVDGHHVPFIPGYDSDSEDEYEPIDIERGLREGTVGLSDA</sequence>